<dbReference type="Gene3D" id="2.130.10.10">
    <property type="entry name" value="YVTN repeat-like/Quinoprotein amine dehydrogenase"/>
    <property type="match status" value="1"/>
</dbReference>
<reference evidence="2" key="1">
    <citation type="journal article" date="2014" name="Int. J. Syst. Evol. Microbiol.">
        <title>Complete genome of a new Firmicutes species belonging to the dominant human colonic microbiota ('Ruminococcus bicirculans') reveals two chromosomes and a selective capacity to utilize plant glucans.</title>
        <authorList>
            <consortium name="NISC Comparative Sequencing Program"/>
            <person name="Wegmann U."/>
            <person name="Louis P."/>
            <person name="Goesmann A."/>
            <person name="Henrissat B."/>
            <person name="Duncan S.H."/>
            <person name="Flint H.J."/>
        </authorList>
    </citation>
    <scope>NUCLEOTIDE SEQUENCE</scope>
    <source>
        <strain evidence="2">CGMCC 4.5581</strain>
    </source>
</reference>
<dbReference type="InterPro" id="IPR054817">
    <property type="entry name" value="Glycosyl_F510_1955-like"/>
</dbReference>
<name>A0A846LX90_9ACTN</name>
<dbReference type="NCBIfam" id="NF045728">
    <property type="entry name" value="glycosyl_F510_1955"/>
    <property type="match status" value="1"/>
</dbReference>
<dbReference type="EMBL" id="JAAMPA010000003">
    <property type="protein sequence ID" value="NIH70118.1"/>
    <property type="molecule type" value="Genomic_DNA"/>
</dbReference>
<reference evidence="2" key="4">
    <citation type="submission" date="2024-05" db="EMBL/GenBank/DDBJ databases">
        <authorList>
            <person name="Sun Q."/>
            <person name="Zhou Y."/>
        </authorList>
    </citation>
    <scope>NUCLEOTIDE SEQUENCE</scope>
    <source>
        <strain evidence="2">CGMCC 4.5581</strain>
    </source>
</reference>
<sequence length="295" mass="30176">MSVLRRPARRPPAPRWSSAAPVPLLLVAVLAGCSSSGSDRAPDTVPASGQLPTSHVHGVGIDPGSGSVLVATHEGLVQVADGAVTPVGPTIDLMGFAVVGPDHYLASGHPGLHSDLPNPVGLIETTDAGRTWSPLSRQAESDFHGLTVSDAGVLGFDGSLLSSGDGRTWEPLSIPAEPHTLAASPDGTQVLATTEQGLLRSTDAASSWSLVEGAPLLQVVTWIDEREAVGATPAGAVWVTADRGMTWQEVAQLGSAPEAVTATSDGGEARVVVATTEALLESSDGGRTFETLLER</sequence>
<dbReference type="Proteomes" id="UP000648663">
    <property type="component" value="Unassembled WGS sequence"/>
</dbReference>
<reference evidence="3 4" key="3">
    <citation type="submission" date="2020-02" db="EMBL/GenBank/DDBJ databases">
        <title>Sequencing the genomes of 1000 actinobacteria strains.</title>
        <authorList>
            <person name="Klenk H.-P."/>
        </authorList>
    </citation>
    <scope>NUCLEOTIDE SEQUENCE [LARGE SCALE GENOMIC DNA]</scope>
    <source>
        <strain evidence="3 4">DSM 45201</strain>
    </source>
</reference>
<evidence type="ECO:0000256" key="1">
    <source>
        <dbReference type="SAM" id="MobiDB-lite"/>
    </source>
</evidence>
<proteinExistence type="predicted"/>
<dbReference type="EMBL" id="BMMI01000013">
    <property type="protein sequence ID" value="GGL84104.1"/>
    <property type="molecule type" value="Genomic_DNA"/>
</dbReference>
<reference evidence="5" key="2">
    <citation type="journal article" date="2019" name="Int. J. Syst. Evol. Microbiol.">
        <title>The Global Catalogue of Microorganisms (GCM) 10K type strain sequencing project: providing services to taxonomists for standard genome sequencing and annotation.</title>
        <authorList>
            <consortium name="The Broad Institute Genomics Platform"/>
            <consortium name="The Broad Institute Genome Sequencing Center for Infectious Disease"/>
            <person name="Wu L."/>
            <person name="Ma J."/>
        </authorList>
    </citation>
    <scope>NUCLEOTIDE SEQUENCE [LARGE SCALE GENOMIC DNA]</scope>
    <source>
        <strain evidence="5">CGMCC 4.5581</strain>
    </source>
</reference>
<gene>
    <name evidence="3" type="ORF">FB380_004616</name>
    <name evidence="2" type="ORF">GCM10011589_45710</name>
</gene>
<keyword evidence="5" id="KW-1185">Reference proteome</keyword>
<dbReference type="RefSeq" id="WP_229682336.1">
    <property type="nucleotide sequence ID" value="NZ_BAABJU010000008.1"/>
</dbReference>
<evidence type="ECO:0000313" key="4">
    <source>
        <dbReference type="Proteomes" id="UP000552836"/>
    </source>
</evidence>
<evidence type="ECO:0000313" key="5">
    <source>
        <dbReference type="Proteomes" id="UP000648663"/>
    </source>
</evidence>
<dbReference type="AlphaFoldDB" id="A0A846LX90"/>
<feature type="region of interest" description="Disordered" evidence="1">
    <location>
        <begin position="37"/>
        <end position="58"/>
    </location>
</feature>
<dbReference type="SUPFAM" id="SSF110296">
    <property type="entry name" value="Oligoxyloglucan reducing end-specific cellobiohydrolase"/>
    <property type="match status" value="1"/>
</dbReference>
<dbReference type="PROSITE" id="PS51257">
    <property type="entry name" value="PROKAR_LIPOPROTEIN"/>
    <property type="match status" value="1"/>
</dbReference>
<evidence type="ECO:0000313" key="2">
    <source>
        <dbReference type="EMBL" id="GGL84104.1"/>
    </source>
</evidence>
<dbReference type="Proteomes" id="UP000552836">
    <property type="component" value="Unassembled WGS sequence"/>
</dbReference>
<organism evidence="3 4">
    <name type="scientific">Modestobacter marinus</name>
    <dbReference type="NCBI Taxonomy" id="477641"/>
    <lineage>
        <taxon>Bacteria</taxon>
        <taxon>Bacillati</taxon>
        <taxon>Actinomycetota</taxon>
        <taxon>Actinomycetes</taxon>
        <taxon>Geodermatophilales</taxon>
        <taxon>Geodermatophilaceae</taxon>
        <taxon>Modestobacter</taxon>
    </lineage>
</organism>
<dbReference type="InterPro" id="IPR015943">
    <property type="entry name" value="WD40/YVTN_repeat-like_dom_sf"/>
</dbReference>
<accession>A0A846LX90</accession>
<comment type="caution">
    <text evidence="3">The sequence shown here is derived from an EMBL/GenBank/DDBJ whole genome shotgun (WGS) entry which is preliminary data.</text>
</comment>
<evidence type="ECO:0000313" key="3">
    <source>
        <dbReference type="EMBL" id="NIH70118.1"/>
    </source>
</evidence>
<protein>
    <submittedName>
        <fullName evidence="3">Photosystem II stability/assembly factor-like uncharacterized protein</fullName>
    </submittedName>
</protein>